<dbReference type="RefSeq" id="WP_175478510.1">
    <property type="nucleotide sequence ID" value="NZ_FMXQ01000007.1"/>
</dbReference>
<dbReference type="SUPFAM" id="SSF69118">
    <property type="entry name" value="AhpD-like"/>
    <property type="match status" value="1"/>
</dbReference>
<dbReference type="InterPro" id="IPR003779">
    <property type="entry name" value="CMD-like"/>
</dbReference>
<keyword evidence="3" id="KW-1185">Reference proteome</keyword>
<keyword evidence="2" id="KW-0575">Peroxidase</keyword>
<name>A0A1G6DM26_9HYPH</name>
<dbReference type="PANTHER" id="PTHR35446">
    <property type="entry name" value="SI:CH211-175M2.5"/>
    <property type="match status" value="1"/>
</dbReference>
<evidence type="ECO:0000313" key="2">
    <source>
        <dbReference type="EMBL" id="SDB46169.1"/>
    </source>
</evidence>
<dbReference type="STRING" id="665467.SAMN02982931_03593"/>
<feature type="domain" description="Carboxymuconolactone decarboxylase-like" evidence="1">
    <location>
        <begin position="52"/>
        <end position="103"/>
    </location>
</feature>
<evidence type="ECO:0000259" key="1">
    <source>
        <dbReference type="Pfam" id="PF02627"/>
    </source>
</evidence>
<accession>A0A1G6DM26</accession>
<dbReference type="PANTHER" id="PTHR35446:SF3">
    <property type="entry name" value="CMD DOMAIN-CONTAINING PROTEIN"/>
    <property type="match status" value="1"/>
</dbReference>
<dbReference type="Gene3D" id="1.20.1290.10">
    <property type="entry name" value="AhpD-like"/>
    <property type="match status" value="1"/>
</dbReference>
<evidence type="ECO:0000313" key="3">
    <source>
        <dbReference type="Proteomes" id="UP000199071"/>
    </source>
</evidence>
<gene>
    <name evidence="2" type="ORF">SAMN02982931_03593</name>
</gene>
<dbReference type="EMBL" id="FMXQ01000007">
    <property type="protein sequence ID" value="SDB46169.1"/>
    <property type="molecule type" value="Genomic_DNA"/>
</dbReference>
<sequence>MKHFEIYTPETAPSPAAETLQALKEKLGFAPNVFAVMGGTPGGLSAFVSLNQNFGETSLSATEREIVQIAVSVENGGAYCVAGHTSFARKQGVADEIVEAVRTRGRIADPKLAALHEFVRRVTVKRGKLAEGELEAFLAAGYSDAQVQEVILGICVKMFSNLADNLLGFPLDDAFVPYRWDPSEAQPRADADAIAA</sequence>
<keyword evidence="2" id="KW-0560">Oxidoreductase</keyword>
<dbReference type="InterPro" id="IPR004675">
    <property type="entry name" value="AhpD_core"/>
</dbReference>
<organism evidence="2 3">
    <name type="scientific">Bauldia litoralis</name>
    <dbReference type="NCBI Taxonomy" id="665467"/>
    <lineage>
        <taxon>Bacteria</taxon>
        <taxon>Pseudomonadati</taxon>
        <taxon>Pseudomonadota</taxon>
        <taxon>Alphaproteobacteria</taxon>
        <taxon>Hyphomicrobiales</taxon>
        <taxon>Kaistiaceae</taxon>
        <taxon>Bauldia</taxon>
    </lineage>
</organism>
<dbReference type="Pfam" id="PF02627">
    <property type="entry name" value="CMD"/>
    <property type="match status" value="1"/>
</dbReference>
<dbReference type="Proteomes" id="UP000199071">
    <property type="component" value="Unassembled WGS sequence"/>
</dbReference>
<dbReference type="NCBIfam" id="TIGR00778">
    <property type="entry name" value="ahpD_dom"/>
    <property type="match status" value="1"/>
</dbReference>
<proteinExistence type="predicted"/>
<dbReference type="InterPro" id="IPR029032">
    <property type="entry name" value="AhpD-like"/>
</dbReference>
<dbReference type="GO" id="GO:0051920">
    <property type="term" value="F:peroxiredoxin activity"/>
    <property type="evidence" value="ECO:0007669"/>
    <property type="project" value="InterPro"/>
</dbReference>
<protein>
    <submittedName>
        <fullName evidence="2">Uncharacterized peroxidase-related enzyme</fullName>
    </submittedName>
</protein>
<reference evidence="2 3" key="1">
    <citation type="submission" date="2016-10" db="EMBL/GenBank/DDBJ databases">
        <authorList>
            <person name="de Groot N.N."/>
        </authorList>
    </citation>
    <scope>NUCLEOTIDE SEQUENCE [LARGE SCALE GENOMIC DNA]</scope>
    <source>
        <strain evidence="2 3">ATCC 35022</strain>
    </source>
</reference>
<dbReference type="AlphaFoldDB" id="A0A1G6DM26"/>